<dbReference type="InterPro" id="IPR017850">
    <property type="entry name" value="Alkaline_phosphatase_core_sf"/>
</dbReference>
<dbReference type="Gene3D" id="3.40.720.10">
    <property type="entry name" value="Alkaline Phosphatase, subunit A"/>
    <property type="match status" value="1"/>
</dbReference>
<dbReference type="AlphaFoldDB" id="A0A558GAJ0"/>
<dbReference type="CDD" id="cd16148">
    <property type="entry name" value="sulfatase_like"/>
    <property type="match status" value="1"/>
</dbReference>
<comment type="caution">
    <text evidence="2">The sequence shown here is derived from an EMBL/GenBank/DDBJ whole genome shotgun (WGS) entry which is preliminary data.</text>
</comment>
<gene>
    <name evidence="2" type="ORF">FQA18_10050</name>
</gene>
<feature type="domain" description="Sulfatase N-terminal" evidence="1">
    <location>
        <begin position="4"/>
        <end position="335"/>
    </location>
</feature>
<dbReference type="EMBL" id="VMTR01000061">
    <property type="protein sequence ID" value="TVT94771.1"/>
    <property type="molecule type" value="Genomic_DNA"/>
</dbReference>
<reference evidence="2 3" key="1">
    <citation type="submission" date="2019-07" db="EMBL/GenBank/DDBJ databases">
        <title>Draft genome sequence of Haloferax volcanii SS0101, isolated from salt farm in Samut Sakhon, Thailand.</title>
        <authorList>
            <person name="Wanthongcharoen S."/>
            <person name="Yamprayoonswat W."/>
            <person name="Ruangsuj P."/>
            <person name="Thongpramul N."/>
            <person name="Jumpathong W."/>
            <person name="Sittihan S."/>
            <person name="Kanjanavas P."/>
            <person name="Yasawong M."/>
        </authorList>
    </citation>
    <scope>NUCLEOTIDE SEQUENCE [LARGE SCALE GENOMIC DNA]</scope>
    <source>
        <strain evidence="2 3">SS0101</strain>
    </source>
</reference>
<dbReference type="InterPro" id="IPR052701">
    <property type="entry name" value="GAG_Ulvan_Degrading_Sulfatases"/>
</dbReference>
<protein>
    <submittedName>
        <fullName evidence="2">Sulfatase</fullName>
    </submittedName>
</protein>
<accession>A0A558GAJ0</accession>
<dbReference type="Proteomes" id="UP000320212">
    <property type="component" value="Unassembled WGS sequence"/>
</dbReference>
<evidence type="ECO:0000313" key="3">
    <source>
        <dbReference type="Proteomes" id="UP000320212"/>
    </source>
</evidence>
<dbReference type="Pfam" id="PF00884">
    <property type="entry name" value="Sulfatase"/>
    <property type="match status" value="1"/>
</dbReference>
<dbReference type="PANTHER" id="PTHR43751">
    <property type="entry name" value="SULFATASE"/>
    <property type="match status" value="1"/>
</dbReference>
<dbReference type="InterPro" id="IPR000917">
    <property type="entry name" value="Sulfatase_N"/>
</dbReference>
<proteinExistence type="predicted"/>
<name>A0A558GAJ0_HALVO</name>
<dbReference type="RefSeq" id="WP_144858757.1">
    <property type="nucleotide sequence ID" value="NZ_VMTR01000061.1"/>
</dbReference>
<sequence length="443" mass="49968">MSENTILITTDALRKDHLSQYGYHRDTFPEIDTLLDSGRGQQFDHAYANGSYTKVSVPSFLTSRLNGVAHVESGPTIASVFSDAGFDTLGVHSNTWLSNDFDGFHGFDTFIEFTEDDEAWSGENSDSKASQLVQWLEAQFGEFVSRSEIATKFVKRYIPSGLRHSATPYVDAEKTTNTVINWLNSHSNRPFFIWVHYMDPHRPFGISSNHYLNQKVSSDEVHSLMSKAGASPDKLTEEEEEIIIDLYDSDIRFMSSHIQRLFEYLKANNLYKNTNIALTSDHGEELGEHGMYFHRNKPYGELINVPLFIKSSTKIDAEISQLIDIGPTLADLQGINIPSTFEGSSLLENSSDVAVSSGYIGERDYISVTDSDHKLIQRVNDPSENELYELSASGYELNEIHDTQIRDSLRKYISNKDDLEFSGPSLSDDDNSVEERLEDLGYL</sequence>
<dbReference type="PANTHER" id="PTHR43751:SF3">
    <property type="entry name" value="SULFATASE N-TERMINAL DOMAIN-CONTAINING PROTEIN"/>
    <property type="match status" value="1"/>
</dbReference>
<dbReference type="SUPFAM" id="SSF53649">
    <property type="entry name" value="Alkaline phosphatase-like"/>
    <property type="match status" value="1"/>
</dbReference>
<organism evidence="2 3">
    <name type="scientific">Haloferax volcanii</name>
    <name type="common">Halobacterium volcanii</name>
    <dbReference type="NCBI Taxonomy" id="2246"/>
    <lineage>
        <taxon>Archaea</taxon>
        <taxon>Methanobacteriati</taxon>
        <taxon>Methanobacteriota</taxon>
        <taxon>Stenosarchaea group</taxon>
        <taxon>Halobacteria</taxon>
        <taxon>Halobacteriales</taxon>
        <taxon>Haloferacaceae</taxon>
        <taxon>Haloferax</taxon>
    </lineage>
</organism>
<evidence type="ECO:0000313" key="2">
    <source>
        <dbReference type="EMBL" id="TVT94771.1"/>
    </source>
</evidence>
<evidence type="ECO:0000259" key="1">
    <source>
        <dbReference type="Pfam" id="PF00884"/>
    </source>
</evidence>